<keyword evidence="1" id="KW-0472">Membrane</keyword>
<accession>A0ABV6BBQ7</accession>
<evidence type="ECO:0000256" key="2">
    <source>
        <dbReference type="SAM" id="SignalP"/>
    </source>
</evidence>
<dbReference type="Proteomes" id="UP001589813">
    <property type="component" value="Unassembled WGS sequence"/>
</dbReference>
<reference evidence="3 4" key="1">
    <citation type="submission" date="2024-09" db="EMBL/GenBank/DDBJ databases">
        <authorList>
            <person name="Sun Q."/>
            <person name="Mori K."/>
        </authorList>
    </citation>
    <scope>NUCLEOTIDE SEQUENCE [LARGE SCALE GENOMIC DNA]</scope>
    <source>
        <strain evidence="3 4">KCTC 23315</strain>
    </source>
</reference>
<dbReference type="EMBL" id="JBHLXP010000001">
    <property type="protein sequence ID" value="MFC0048302.1"/>
    <property type="molecule type" value="Genomic_DNA"/>
</dbReference>
<sequence length="181" mass="19627">MFKKMLMTMFGLAIAAASALTPAHAGLVIKQDFWGKNADNSLVLFGQLVVDPTQAVQWSGSIYKAYGWSSFKLFGTDVAKPAPLFEAEFDMDNLYAGFSFLSFDVSDSNNQYNFFGINDVALDLTFFDLRDASKAFDDPASVIFTDDTLVTPGSTAVSAPASAALLMLGFAGLMLRRRQAV</sequence>
<feature type="signal peptide" evidence="2">
    <location>
        <begin position="1"/>
        <end position="25"/>
    </location>
</feature>
<feature type="chain" id="PRO_5047027217" description="PEP-CTERM sorting domain-containing protein" evidence="2">
    <location>
        <begin position="26"/>
        <end position="181"/>
    </location>
</feature>
<keyword evidence="2" id="KW-0732">Signal</keyword>
<evidence type="ECO:0000256" key="1">
    <source>
        <dbReference type="SAM" id="Phobius"/>
    </source>
</evidence>
<keyword evidence="1" id="KW-0812">Transmembrane</keyword>
<name>A0ABV6BBQ7_9GAMM</name>
<comment type="caution">
    <text evidence="3">The sequence shown here is derived from an EMBL/GenBank/DDBJ whole genome shotgun (WGS) entry which is preliminary data.</text>
</comment>
<organism evidence="3 4">
    <name type="scientific">Rheinheimera tilapiae</name>
    <dbReference type="NCBI Taxonomy" id="875043"/>
    <lineage>
        <taxon>Bacteria</taxon>
        <taxon>Pseudomonadati</taxon>
        <taxon>Pseudomonadota</taxon>
        <taxon>Gammaproteobacteria</taxon>
        <taxon>Chromatiales</taxon>
        <taxon>Chromatiaceae</taxon>
        <taxon>Rheinheimera</taxon>
    </lineage>
</organism>
<evidence type="ECO:0000313" key="3">
    <source>
        <dbReference type="EMBL" id="MFC0048302.1"/>
    </source>
</evidence>
<gene>
    <name evidence="3" type="ORF">ACFFJP_08375</name>
</gene>
<keyword evidence="4" id="KW-1185">Reference proteome</keyword>
<evidence type="ECO:0008006" key="5">
    <source>
        <dbReference type="Google" id="ProtNLM"/>
    </source>
</evidence>
<dbReference type="RefSeq" id="WP_377242359.1">
    <property type="nucleotide sequence ID" value="NZ_JBHLXP010000001.1"/>
</dbReference>
<protein>
    <recommendedName>
        <fullName evidence="5">PEP-CTERM sorting domain-containing protein</fullName>
    </recommendedName>
</protein>
<keyword evidence="1" id="KW-1133">Transmembrane helix</keyword>
<evidence type="ECO:0000313" key="4">
    <source>
        <dbReference type="Proteomes" id="UP001589813"/>
    </source>
</evidence>
<feature type="transmembrane region" description="Helical" evidence="1">
    <location>
        <begin position="157"/>
        <end position="175"/>
    </location>
</feature>
<proteinExistence type="predicted"/>